<feature type="compositionally biased region" description="Polar residues" evidence="1">
    <location>
        <begin position="101"/>
        <end position="113"/>
    </location>
</feature>
<feature type="compositionally biased region" description="Polar residues" evidence="1">
    <location>
        <begin position="76"/>
        <end position="88"/>
    </location>
</feature>
<evidence type="ECO:0000259" key="2">
    <source>
        <dbReference type="Pfam" id="PF13448"/>
    </source>
</evidence>
<dbReference type="Pfam" id="PF13448">
    <property type="entry name" value="DUF4114"/>
    <property type="match status" value="1"/>
</dbReference>
<feature type="compositionally biased region" description="Low complexity" evidence="1">
    <location>
        <begin position="185"/>
        <end position="201"/>
    </location>
</feature>
<feature type="compositionally biased region" description="Polar residues" evidence="1">
    <location>
        <begin position="150"/>
        <end position="184"/>
    </location>
</feature>
<name>A0ABW8WUR8_9CYAN</name>
<protein>
    <submittedName>
        <fullName evidence="3">DUF4114 domain-containing protein</fullName>
    </submittedName>
</protein>
<dbReference type="Proteomes" id="UP001628874">
    <property type="component" value="Unassembled WGS sequence"/>
</dbReference>
<reference evidence="3 4" key="1">
    <citation type="submission" date="2024-07" db="EMBL/GenBank/DDBJ databases">
        <authorList>
            <person name="Tripathy S."/>
        </authorList>
    </citation>
    <scope>NUCLEOTIDE SEQUENCE [LARGE SCALE GENOMIC DNA]</scope>
    <source>
        <strain evidence="3 4">VB-61278_2</strain>
    </source>
</reference>
<evidence type="ECO:0000313" key="3">
    <source>
        <dbReference type="EMBL" id="MFL9464570.1"/>
    </source>
</evidence>
<gene>
    <name evidence="3" type="ORF">AB0759_28615</name>
</gene>
<sequence>PSDSQGNTDNTNGGLPPTSNPDPTLPSDSQGNTDNTNGGLPPTSEPDPTLPSDSQGNTDNTNGGLPPTSEPDPTLPSDSQGNTDNTNGGLPPTSNPDPTLPSDTQGNTDNTNGGLPPTSNPDPTLPSDTQGNTDNTNGGLPPTSNPDPTIPNNSPGNGDTLNHVSPDISPQINSGSPISSPENISTGGSYTSTTFQQSSSGNLSDYNQPTRFDNIEFSSNTKDSSTNIASVLLNGGKNITQSIKSALDTPRNTSGSHVTDKTTIVDPEIINVLNPSKDSQAPLLDLRQIDLNKDGQIDNKVFVNFYDVKSHAAYNNSVGFYKIANIDGAVFDSLTGKLIPPGEKGYVQVALQQRVEVELNRNTGQLISQLEGGALYAPYLIANGTAQEYLNSISSNKTSNSSLQAFFSYGTGNPDKIEHVKSLGKNQLAFEDTLGGGDKDFNDLMFKVKVQSSQ</sequence>
<keyword evidence="4" id="KW-1185">Reference proteome</keyword>
<dbReference type="RefSeq" id="WP_408019895.1">
    <property type="nucleotide sequence ID" value="NZ_JBFQGM010000012.1"/>
</dbReference>
<accession>A0ABW8WUR8</accession>
<proteinExistence type="predicted"/>
<dbReference type="PRINTS" id="PR01217">
    <property type="entry name" value="PRICHEXTENSN"/>
</dbReference>
<feature type="domain" description="DUF4114" evidence="2">
    <location>
        <begin position="371"/>
        <end position="450"/>
    </location>
</feature>
<organism evidence="3 4">
    <name type="scientific">Scytonema tolypothrichoides VB-61278_2</name>
    <dbReference type="NCBI Taxonomy" id="3232314"/>
    <lineage>
        <taxon>Bacteria</taxon>
        <taxon>Bacillati</taxon>
        <taxon>Cyanobacteriota</taxon>
        <taxon>Cyanophyceae</taxon>
        <taxon>Nostocales</taxon>
        <taxon>Scytonemataceae</taxon>
        <taxon>Scytonema</taxon>
    </lineage>
</organism>
<dbReference type="InterPro" id="IPR025193">
    <property type="entry name" value="DUF4114"/>
</dbReference>
<feature type="compositionally biased region" description="Polar residues" evidence="1">
    <location>
        <begin position="126"/>
        <end position="138"/>
    </location>
</feature>
<feature type="compositionally biased region" description="Polar residues" evidence="1">
    <location>
        <begin position="26"/>
        <end position="38"/>
    </location>
</feature>
<evidence type="ECO:0000313" key="4">
    <source>
        <dbReference type="Proteomes" id="UP001628874"/>
    </source>
</evidence>
<feature type="region of interest" description="Disordered" evidence="1">
    <location>
        <begin position="1"/>
        <end position="207"/>
    </location>
</feature>
<evidence type="ECO:0000256" key="1">
    <source>
        <dbReference type="SAM" id="MobiDB-lite"/>
    </source>
</evidence>
<dbReference type="EMBL" id="JBFQGM010000012">
    <property type="protein sequence ID" value="MFL9464570.1"/>
    <property type="molecule type" value="Genomic_DNA"/>
</dbReference>
<feature type="compositionally biased region" description="Polar residues" evidence="1">
    <location>
        <begin position="51"/>
        <end position="63"/>
    </location>
</feature>
<comment type="caution">
    <text evidence="3">The sequence shown here is derived from an EMBL/GenBank/DDBJ whole genome shotgun (WGS) entry which is preliminary data.</text>
</comment>
<feature type="compositionally biased region" description="Polar residues" evidence="1">
    <location>
        <begin position="1"/>
        <end position="13"/>
    </location>
</feature>
<feature type="non-terminal residue" evidence="3">
    <location>
        <position position="1"/>
    </location>
</feature>